<organism evidence="1 3">
    <name type="scientific">Sphingomonas koreensis</name>
    <dbReference type="NCBI Taxonomy" id="93064"/>
    <lineage>
        <taxon>Bacteria</taxon>
        <taxon>Pseudomonadati</taxon>
        <taxon>Pseudomonadota</taxon>
        <taxon>Alphaproteobacteria</taxon>
        <taxon>Sphingomonadales</taxon>
        <taxon>Sphingomonadaceae</taxon>
        <taxon>Sphingomonas</taxon>
    </lineage>
</organism>
<dbReference type="RefSeq" id="WP_075151629.1">
    <property type="nucleotide sequence ID" value="NZ_CP018820.1"/>
</dbReference>
<evidence type="ECO:0000313" key="1">
    <source>
        <dbReference type="EMBL" id="APR52914.1"/>
    </source>
</evidence>
<dbReference type="STRING" id="93064.BRX40_11195"/>
<dbReference type="Proteomes" id="UP000286681">
    <property type="component" value="Unassembled WGS sequence"/>
</dbReference>
<evidence type="ECO:0000313" key="2">
    <source>
        <dbReference type="EMBL" id="RSV04172.1"/>
    </source>
</evidence>
<dbReference type="KEGG" id="skr:BRX40_11195"/>
<dbReference type="GeneID" id="44133129"/>
<dbReference type="Proteomes" id="UP000185161">
    <property type="component" value="Chromosome"/>
</dbReference>
<keyword evidence="3" id="KW-1185">Reference proteome</keyword>
<protein>
    <recommendedName>
        <fullName evidence="5">Fe2OG dioxygenase domain-containing protein</fullName>
    </recommendedName>
</protein>
<reference evidence="2 4" key="3">
    <citation type="submission" date="2018-07" db="EMBL/GenBank/DDBJ databases">
        <title>Genomic and Epidemiologic Investigation of an Indolent Hospital Outbreak.</title>
        <authorList>
            <person name="Johnson R.C."/>
            <person name="Deming C."/>
            <person name="Conlan S."/>
            <person name="Zellmer C.J."/>
            <person name="Michelin A.V."/>
            <person name="Lee-Lin S."/>
            <person name="Thomas P.J."/>
            <person name="Park M."/>
            <person name="Weingarten R.A."/>
            <person name="Less J."/>
            <person name="Dekker J.P."/>
            <person name="Frank K.M."/>
            <person name="Musser K.A."/>
            <person name="Mcquiston J.R."/>
            <person name="Henderson D.K."/>
            <person name="Lau A.F."/>
            <person name="Palmore T.N."/>
            <person name="Segre J.A."/>
        </authorList>
    </citation>
    <scope>NUCLEOTIDE SEQUENCE [LARGE SCALE GENOMIC DNA]</scope>
    <source>
        <strain evidence="2 4">SK-NIH.Env10_0317</strain>
    </source>
</reference>
<sequence length="158" mass="16585">MTAPAVQYFFETPLIAQTLPAFDVDAATAAALALAERYSVDVSQPATPRFTWSAEVRVATIAPGETERLVTSPGNFWVAACCIDPGDGAGGLMIEDPRIATVAAGVHGLDVIAGSPVTTVAPATGEMTLFQAFVRHGVTNPGRLAQRWILIALRPKPI</sequence>
<accession>A0A1L6JAG8</accession>
<dbReference type="Gene3D" id="2.60.120.620">
    <property type="entry name" value="q2cbj1_9rhob like domain"/>
    <property type="match status" value="1"/>
</dbReference>
<dbReference type="AlphaFoldDB" id="A0A1L6JAG8"/>
<evidence type="ECO:0000313" key="4">
    <source>
        <dbReference type="Proteomes" id="UP000286681"/>
    </source>
</evidence>
<evidence type="ECO:0000313" key="3">
    <source>
        <dbReference type="Proteomes" id="UP000185161"/>
    </source>
</evidence>
<gene>
    <name evidence="1" type="ORF">BRX40_11195</name>
    <name evidence="2" type="ORF">CA257_08890</name>
</gene>
<reference evidence="3" key="2">
    <citation type="submission" date="2016-12" db="EMBL/GenBank/DDBJ databases">
        <title>Whole genome sequencing of Sphingomonas sp. ABOJV.</title>
        <authorList>
            <person name="Conlan S."/>
            <person name="Thomas P.J."/>
            <person name="Mullikin J."/>
            <person name="Palmore T.N."/>
            <person name="Frank K.M."/>
            <person name="Segre J.A."/>
        </authorList>
    </citation>
    <scope>NUCLEOTIDE SEQUENCE [LARGE SCALE GENOMIC DNA]</scope>
    <source>
        <strain evidence="3">ABOJV</strain>
    </source>
</reference>
<dbReference type="EMBL" id="CP018820">
    <property type="protein sequence ID" value="APR52914.1"/>
    <property type="molecule type" value="Genomic_DNA"/>
</dbReference>
<evidence type="ECO:0008006" key="5">
    <source>
        <dbReference type="Google" id="ProtNLM"/>
    </source>
</evidence>
<name>A0A1L6JAG8_9SPHN</name>
<dbReference type="EMBL" id="QQWO01000006">
    <property type="protein sequence ID" value="RSV04172.1"/>
    <property type="molecule type" value="Genomic_DNA"/>
</dbReference>
<proteinExistence type="predicted"/>
<reference evidence="1" key="1">
    <citation type="submission" date="2016-12" db="EMBL/GenBank/DDBJ databases">
        <title>Whole genome sequencing of Sphingomonas koreensis.</title>
        <authorList>
            <person name="Conlan S."/>
            <person name="Thomas P.J."/>
            <person name="Mullikin J."/>
            <person name="Palmore T.N."/>
            <person name="Frank K.M."/>
            <person name="Segre J.A."/>
        </authorList>
    </citation>
    <scope>NUCLEOTIDE SEQUENCE</scope>
    <source>
        <strain evidence="1">ABOJV</strain>
    </source>
</reference>